<reference evidence="2 3" key="1">
    <citation type="journal article" date="2023" name="Plants (Basel)">
        <title>Bridging the Gap: Combining Genomics and Transcriptomics Approaches to Understand Stylosanthes scabra, an Orphan Legume from the Brazilian Caatinga.</title>
        <authorList>
            <person name="Ferreira-Neto J.R.C."/>
            <person name="da Silva M.D."/>
            <person name="Binneck E."/>
            <person name="de Melo N.F."/>
            <person name="da Silva R.H."/>
            <person name="de Melo A.L.T.M."/>
            <person name="Pandolfi V."/>
            <person name="Bustamante F.O."/>
            <person name="Brasileiro-Vidal A.C."/>
            <person name="Benko-Iseppon A.M."/>
        </authorList>
    </citation>
    <scope>NUCLEOTIDE SEQUENCE [LARGE SCALE GENOMIC DNA]</scope>
    <source>
        <tissue evidence="2">Leaves</tissue>
    </source>
</reference>
<keyword evidence="3" id="KW-1185">Reference proteome</keyword>
<organism evidence="2 3">
    <name type="scientific">Stylosanthes scabra</name>
    <dbReference type="NCBI Taxonomy" id="79078"/>
    <lineage>
        <taxon>Eukaryota</taxon>
        <taxon>Viridiplantae</taxon>
        <taxon>Streptophyta</taxon>
        <taxon>Embryophyta</taxon>
        <taxon>Tracheophyta</taxon>
        <taxon>Spermatophyta</taxon>
        <taxon>Magnoliopsida</taxon>
        <taxon>eudicotyledons</taxon>
        <taxon>Gunneridae</taxon>
        <taxon>Pentapetalae</taxon>
        <taxon>rosids</taxon>
        <taxon>fabids</taxon>
        <taxon>Fabales</taxon>
        <taxon>Fabaceae</taxon>
        <taxon>Papilionoideae</taxon>
        <taxon>50 kb inversion clade</taxon>
        <taxon>dalbergioids sensu lato</taxon>
        <taxon>Dalbergieae</taxon>
        <taxon>Pterocarpus clade</taxon>
        <taxon>Stylosanthes</taxon>
    </lineage>
</organism>
<comment type="caution">
    <text evidence="2">The sequence shown here is derived from an EMBL/GenBank/DDBJ whole genome shotgun (WGS) entry which is preliminary data.</text>
</comment>
<feature type="region of interest" description="Disordered" evidence="1">
    <location>
        <begin position="1"/>
        <end position="30"/>
    </location>
</feature>
<evidence type="ECO:0000313" key="3">
    <source>
        <dbReference type="Proteomes" id="UP001341840"/>
    </source>
</evidence>
<sequence length="114" mass="13066">MEGSLPSYAVVPSSRRGVGTNPVKRESDLSGAGIEPTHELMTCTRIKHASYWLRIMHYLWLLSLWMETRIIPDEDMADVATTKKVAEIFFEYLSEMYLQFGLTLLSDIFIYVSV</sequence>
<gene>
    <name evidence="2" type="ORF">PIB30_093459</name>
</gene>
<evidence type="ECO:0000313" key="2">
    <source>
        <dbReference type="EMBL" id="MED6164780.1"/>
    </source>
</evidence>
<dbReference type="EMBL" id="JASCZI010122824">
    <property type="protein sequence ID" value="MED6164780.1"/>
    <property type="molecule type" value="Genomic_DNA"/>
</dbReference>
<evidence type="ECO:0000256" key="1">
    <source>
        <dbReference type="SAM" id="MobiDB-lite"/>
    </source>
</evidence>
<name>A0ABU6UWY7_9FABA</name>
<accession>A0ABU6UWY7</accession>
<dbReference type="Proteomes" id="UP001341840">
    <property type="component" value="Unassembled WGS sequence"/>
</dbReference>
<proteinExistence type="predicted"/>
<protein>
    <submittedName>
        <fullName evidence="2">Uncharacterized protein</fullName>
    </submittedName>
</protein>